<dbReference type="AlphaFoldDB" id="A0A2M7V9P3"/>
<dbReference type="SUPFAM" id="SSF47323">
    <property type="entry name" value="Anticodon-binding domain of a subclass of class I aminoacyl-tRNA synthetases"/>
    <property type="match status" value="1"/>
</dbReference>
<feature type="short sequence motif" description="'KMSKS' region" evidence="15">
    <location>
        <begin position="608"/>
        <end position="612"/>
    </location>
</feature>
<comment type="cofactor">
    <cofactor evidence="1 15">
        <name>Zn(2+)</name>
        <dbReference type="ChEBI" id="CHEBI:29105"/>
    </cofactor>
</comment>
<dbReference type="GO" id="GO:0005737">
    <property type="term" value="C:cytoplasm"/>
    <property type="evidence" value="ECO:0007669"/>
    <property type="project" value="UniProtKB-SubCell"/>
</dbReference>
<feature type="domain" description="Methionyl/Valyl/Leucyl/Isoleucyl-tRNA synthetase anticodon-binding" evidence="17">
    <location>
        <begin position="692"/>
        <end position="840"/>
    </location>
</feature>
<comment type="domain">
    <text evidence="15">IleRS has two distinct active sites: one for aminoacylation and one for editing. The misactivated valine is translocated from the active site to the editing site, which sterically excludes the correctly activated isoleucine. The single editing site contains two valyl binding pockets, one specific for each substrate (Val-AMP or Val-tRNA(Ile)).</text>
</comment>
<dbReference type="InterPro" id="IPR009008">
    <property type="entry name" value="Val/Leu/Ile-tRNA-synth_edit"/>
</dbReference>
<evidence type="ECO:0000256" key="10">
    <source>
        <dbReference type="ARBA" id="ARBA00022840"/>
    </source>
</evidence>
<dbReference type="NCBIfam" id="TIGR00392">
    <property type="entry name" value="ileS"/>
    <property type="match status" value="1"/>
</dbReference>
<dbReference type="HAMAP" id="MF_02003">
    <property type="entry name" value="Ile_tRNA_synth_type2"/>
    <property type="match status" value="1"/>
</dbReference>
<dbReference type="Pfam" id="PF19302">
    <property type="entry name" value="DUF5915"/>
    <property type="match status" value="1"/>
</dbReference>
<gene>
    <name evidence="15" type="primary">ileS</name>
    <name evidence="18" type="ORF">COX81_00690</name>
</gene>
<dbReference type="InterPro" id="IPR033709">
    <property type="entry name" value="Anticodon_Ile_ABEc"/>
</dbReference>
<keyword evidence="12 15" id="KW-0030">Aminoacyl-tRNA synthetase</keyword>
<dbReference type="PRINTS" id="PR00984">
    <property type="entry name" value="TRNASYNTHILE"/>
</dbReference>
<dbReference type="SUPFAM" id="SSF52374">
    <property type="entry name" value="Nucleotidylyl transferase"/>
    <property type="match status" value="1"/>
</dbReference>
<dbReference type="SUPFAM" id="SSF50677">
    <property type="entry name" value="ValRS/IleRS/LeuRS editing domain"/>
    <property type="match status" value="1"/>
</dbReference>
<dbReference type="InterPro" id="IPR023586">
    <property type="entry name" value="Ile-tRNA-ligase_type2"/>
</dbReference>
<evidence type="ECO:0000256" key="9">
    <source>
        <dbReference type="ARBA" id="ARBA00022833"/>
    </source>
</evidence>
<comment type="similarity">
    <text evidence="3 15">Belongs to the class-I aminoacyl-tRNA synthetase family. IleS type 2 subfamily.</text>
</comment>
<dbReference type="InterPro" id="IPR009080">
    <property type="entry name" value="tRNAsynth_Ia_anticodon-bd"/>
</dbReference>
<dbReference type="InterPro" id="IPR013155">
    <property type="entry name" value="M/V/L/I-tRNA-synth_anticd-bd"/>
</dbReference>
<comment type="subcellular location">
    <subcellularLocation>
        <location evidence="2 15">Cytoplasm</location>
    </subcellularLocation>
</comment>
<dbReference type="InterPro" id="IPR002300">
    <property type="entry name" value="aa-tRNA-synth_Ia"/>
</dbReference>
<keyword evidence="11 15" id="KW-0648">Protein biosynthesis</keyword>
<dbReference type="Gene3D" id="3.40.50.620">
    <property type="entry name" value="HUPs"/>
    <property type="match status" value="2"/>
</dbReference>
<dbReference type="EC" id="6.1.1.5" evidence="15"/>
<keyword evidence="5 15" id="KW-0963">Cytoplasm</keyword>
<evidence type="ECO:0000256" key="3">
    <source>
        <dbReference type="ARBA" id="ARBA00007078"/>
    </source>
</evidence>
<dbReference type="CDD" id="cd00818">
    <property type="entry name" value="IleRS_core"/>
    <property type="match status" value="1"/>
</dbReference>
<dbReference type="GO" id="GO:0006428">
    <property type="term" value="P:isoleucyl-tRNA aminoacylation"/>
    <property type="evidence" value="ECO:0007669"/>
    <property type="project" value="UniProtKB-UniRule"/>
</dbReference>
<feature type="domain" description="Aminoacyl-tRNA synthetase class Ia" evidence="16">
    <location>
        <begin position="12"/>
        <end position="642"/>
    </location>
</feature>
<comment type="caution">
    <text evidence="18">The sequence shown here is derived from an EMBL/GenBank/DDBJ whole genome shotgun (WGS) entry which is preliminary data.</text>
</comment>
<comment type="subunit">
    <text evidence="4 15">Monomer.</text>
</comment>
<evidence type="ECO:0000256" key="2">
    <source>
        <dbReference type="ARBA" id="ARBA00004496"/>
    </source>
</evidence>
<evidence type="ECO:0000256" key="6">
    <source>
        <dbReference type="ARBA" id="ARBA00022598"/>
    </source>
</evidence>
<comment type="function">
    <text evidence="13 15">Catalyzes the attachment of isoleucine to tRNA(Ile). As IleRS can inadvertently accommodate and process structurally similar amino acids such as valine, to avoid such errors it has two additional distinct tRNA(Ile)-dependent editing activities. One activity is designated as 'pretransfer' editing and involves the hydrolysis of activated Val-AMP. The other activity is designated 'posttransfer' editing and involves deacylation of mischarged Val-tRNA(Ile).</text>
</comment>
<proteinExistence type="inferred from homology"/>
<dbReference type="FunFam" id="3.40.50.620:FF:000063">
    <property type="entry name" value="Isoleucine--tRNA ligase"/>
    <property type="match status" value="1"/>
</dbReference>
<evidence type="ECO:0000256" key="15">
    <source>
        <dbReference type="HAMAP-Rule" id="MF_02003"/>
    </source>
</evidence>
<dbReference type="InterPro" id="IPR014729">
    <property type="entry name" value="Rossmann-like_a/b/a_fold"/>
</dbReference>
<dbReference type="PANTHER" id="PTHR42780:SF1">
    <property type="entry name" value="ISOLEUCINE--TRNA LIGASE, CYTOPLASMIC"/>
    <property type="match status" value="1"/>
</dbReference>
<evidence type="ECO:0000256" key="14">
    <source>
        <dbReference type="ARBA" id="ARBA00048359"/>
    </source>
</evidence>
<dbReference type="GO" id="GO:0004822">
    <property type="term" value="F:isoleucine-tRNA ligase activity"/>
    <property type="evidence" value="ECO:0007669"/>
    <property type="project" value="UniProtKB-UniRule"/>
</dbReference>
<dbReference type="PANTHER" id="PTHR42780">
    <property type="entry name" value="SOLEUCYL-TRNA SYNTHETASE"/>
    <property type="match status" value="1"/>
</dbReference>
<dbReference type="GO" id="GO:0005524">
    <property type="term" value="F:ATP binding"/>
    <property type="evidence" value="ECO:0007669"/>
    <property type="project" value="UniProtKB-UniRule"/>
</dbReference>
<dbReference type="GO" id="GO:0008270">
    <property type="term" value="F:zinc ion binding"/>
    <property type="evidence" value="ECO:0007669"/>
    <property type="project" value="UniProtKB-UniRule"/>
</dbReference>
<keyword evidence="8 15" id="KW-0547">Nucleotide-binding</keyword>
<evidence type="ECO:0000256" key="4">
    <source>
        <dbReference type="ARBA" id="ARBA00011245"/>
    </source>
</evidence>
<evidence type="ECO:0000313" key="18">
    <source>
        <dbReference type="EMBL" id="PIZ95569.1"/>
    </source>
</evidence>
<evidence type="ECO:0000259" key="16">
    <source>
        <dbReference type="Pfam" id="PF00133"/>
    </source>
</evidence>
<keyword evidence="10 15" id="KW-0067">ATP-binding</keyword>
<evidence type="ECO:0000256" key="8">
    <source>
        <dbReference type="ARBA" id="ARBA00022741"/>
    </source>
</evidence>
<keyword evidence="6 15" id="KW-0436">Ligase</keyword>
<evidence type="ECO:0000256" key="13">
    <source>
        <dbReference type="ARBA" id="ARBA00025217"/>
    </source>
</evidence>
<dbReference type="Gene3D" id="1.10.730.10">
    <property type="entry name" value="Isoleucyl-tRNA Synthetase, Domain 1"/>
    <property type="match status" value="1"/>
</dbReference>
<dbReference type="GO" id="GO:0000049">
    <property type="term" value="F:tRNA binding"/>
    <property type="evidence" value="ECO:0007669"/>
    <property type="project" value="InterPro"/>
</dbReference>
<evidence type="ECO:0000256" key="7">
    <source>
        <dbReference type="ARBA" id="ARBA00022723"/>
    </source>
</evidence>
<dbReference type="GO" id="GO:0002161">
    <property type="term" value="F:aminoacyl-tRNA deacylase activity"/>
    <property type="evidence" value="ECO:0007669"/>
    <property type="project" value="InterPro"/>
</dbReference>
<evidence type="ECO:0000313" key="19">
    <source>
        <dbReference type="Proteomes" id="UP000228568"/>
    </source>
</evidence>
<dbReference type="PROSITE" id="PS00178">
    <property type="entry name" value="AA_TRNA_LIGASE_I"/>
    <property type="match status" value="1"/>
</dbReference>
<dbReference type="Proteomes" id="UP000228568">
    <property type="component" value="Unassembled WGS sequence"/>
</dbReference>
<evidence type="ECO:0000256" key="5">
    <source>
        <dbReference type="ARBA" id="ARBA00022490"/>
    </source>
</evidence>
<keyword evidence="9 15" id="KW-0862">Zinc</keyword>
<evidence type="ECO:0000259" key="17">
    <source>
        <dbReference type="Pfam" id="PF08264"/>
    </source>
</evidence>
<evidence type="ECO:0000256" key="12">
    <source>
        <dbReference type="ARBA" id="ARBA00023146"/>
    </source>
</evidence>
<reference evidence="19" key="1">
    <citation type="submission" date="2017-09" db="EMBL/GenBank/DDBJ databases">
        <title>Depth-based differentiation of microbial function through sediment-hosted aquifers and enrichment of novel symbionts in the deep terrestrial subsurface.</title>
        <authorList>
            <person name="Probst A.J."/>
            <person name="Ladd B."/>
            <person name="Jarett J.K."/>
            <person name="Geller-Mcgrath D.E."/>
            <person name="Sieber C.M.K."/>
            <person name="Emerson J.B."/>
            <person name="Anantharaman K."/>
            <person name="Thomas B.C."/>
            <person name="Malmstrom R."/>
            <person name="Stieglmeier M."/>
            <person name="Klingl A."/>
            <person name="Woyke T."/>
            <person name="Ryan C.M."/>
            <person name="Banfield J.F."/>
        </authorList>
    </citation>
    <scope>NUCLEOTIDE SEQUENCE [LARGE SCALE GENOMIC DNA]</scope>
</reference>
<dbReference type="Pfam" id="PF00133">
    <property type="entry name" value="tRNA-synt_1"/>
    <property type="match status" value="1"/>
</dbReference>
<dbReference type="Pfam" id="PF08264">
    <property type="entry name" value="Anticodon_1"/>
    <property type="match status" value="1"/>
</dbReference>
<feature type="short sequence motif" description="'HIGH' region" evidence="15">
    <location>
        <begin position="42"/>
        <end position="52"/>
    </location>
</feature>
<feature type="binding site" evidence="15">
    <location>
        <position position="611"/>
    </location>
    <ligand>
        <name>ATP</name>
        <dbReference type="ChEBI" id="CHEBI:30616"/>
    </ligand>
</feature>
<accession>A0A2M7V9P3</accession>
<evidence type="ECO:0000256" key="11">
    <source>
        <dbReference type="ARBA" id="ARBA00022917"/>
    </source>
</evidence>
<dbReference type="EMBL" id="PFPK01000009">
    <property type="protein sequence ID" value="PIZ95569.1"/>
    <property type="molecule type" value="Genomic_DNA"/>
</dbReference>
<dbReference type="InterPro" id="IPR001412">
    <property type="entry name" value="aa-tRNA-synth_I_CS"/>
</dbReference>
<keyword evidence="7 15" id="KW-0479">Metal-binding</keyword>
<comment type="catalytic activity">
    <reaction evidence="14 15">
        <text>tRNA(Ile) + L-isoleucine + ATP = L-isoleucyl-tRNA(Ile) + AMP + diphosphate</text>
        <dbReference type="Rhea" id="RHEA:11060"/>
        <dbReference type="Rhea" id="RHEA-COMP:9666"/>
        <dbReference type="Rhea" id="RHEA-COMP:9695"/>
        <dbReference type="ChEBI" id="CHEBI:30616"/>
        <dbReference type="ChEBI" id="CHEBI:33019"/>
        <dbReference type="ChEBI" id="CHEBI:58045"/>
        <dbReference type="ChEBI" id="CHEBI:78442"/>
        <dbReference type="ChEBI" id="CHEBI:78528"/>
        <dbReference type="ChEBI" id="CHEBI:456215"/>
        <dbReference type="EC" id="6.1.1.5"/>
    </reaction>
</comment>
<dbReference type="CDD" id="cd07961">
    <property type="entry name" value="Anticodon_Ia_Ile_ABEc"/>
    <property type="match status" value="1"/>
</dbReference>
<dbReference type="InterPro" id="IPR002301">
    <property type="entry name" value="Ile-tRNA-ligase"/>
</dbReference>
<evidence type="ECO:0000256" key="1">
    <source>
        <dbReference type="ARBA" id="ARBA00001947"/>
    </source>
</evidence>
<organism evidence="18 19">
    <name type="scientific">Candidatus Magasanikbacteria bacterium CG_4_10_14_0_2_um_filter_37_12</name>
    <dbReference type="NCBI Taxonomy" id="1974637"/>
    <lineage>
        <taxon>Bacteria</taxon>
        <taxon>Candidatus Magasanikiibacteriota</taxon>
    </lineage>
</organism>
<dbReference type="FunFam" id="3.40.50.620:FF:000075">
    <property type="entry name" value="Isoleucine--tRNA ligase"/>
    <property type="match status" value="1"/>
</dbReference>
<sequence>MPYKASEHEKEMLSFWDKNEIFKKSVESRPEDNPYVFYDGPPFATGLPHYGHIMAGTKKDVVPRYFTMKGRRVERRWGWDCHGLPIENLVEKELGLPGKKEIEEYGVDKFNEACRDKVLMYESEWKKIIPRLGRWVDMDKPYKTMDLSFMESVWWVFSELYKKGLIYEGKKPMHICPHCVTPLSNFEVSQGYRDVKDLSAVTKFFITDKLPGVKGEVYLLVWTTTPWTLPGNILIAVGQDIEYSVVRFENVHYIVAKNLLMSPDLFGGKEFEVISQIRGKELVGLHYEPLFPYFVNVEGAEKGFRIVAGDFVTTDEGTGLVHLAPAFGTDDYEVFRKENVPFIQHVNMDGTFTNDVTDFVGMNVKPDGDQTATDVEIIKWLVKEGKLFFKKKYEHSYPYCWRCDTPLLNYATNSWFVEVTKLQQQLIDNNQKIHWVPEHIKDGRFGKWLESVRDWSISRNRFWGTPLPIWKSEDGDVLCVGSVRELEELTGEKVVDIHKHKIDQLKIEKDGKLYTRIGDVLDTWFDSGSVPYGQMHYPFENKEEFEAGFPADFIAESQDQTRGWFYTLHVLATALTDGDNPSIPVDQSKPAFENVSVNGMVLAEDGKKMSKRLKNYPDPIEMVDKYGADALRYYFLSSPVMMGESLNFSEQGLREVYNKVTNTLWNVVEFFQMFEEQGTRNKEKVESDHVLDKWIVARLQVLIRDVTEGLEAYVINEATRPIMDFILDLSQWYVRLSRVRFKGGDEEDKQNALATLHYVLLTLSKVMAPFTPFISERIYQITVDGLQTTDRKESVHLEDWPTIEIKIETNILKDMEKVRKVTEMGHSLRKEAGIPVRQPLGEFLIFNFQFSKDLLNIVSEELNIKNVDVEDKEVGDSFVLKEDGDLKVALNTNITDELKKEGLVREIVRMVNGMRKEQGLTIDDRIVLQYHTNDELLNAVFIDYADDLKRKVLADDLKDGEGEEKEIDGKKISFNIFKI</sequence>
<protein>
    <recommendedName>
        <fullName evidence="15">Isoleucine--tRNA ligase</fullName>
        <ecNumber evidence="15">6.1.1.5</ecNumber>
    </recommendedName>
    <alternativeName>
        <fullName evidence="15">Isoleucyl-tRNA synthetase</fullName>
        <shortName evidence="15">IleRS</shortName>
    </alternativeName>
</protein>
<name>A0A2M7V9P3_9BACT</name>